<gene>
    <name evidence="3" type="ordered locus">Cpha266_2553</name>
</gene>
<dbReference type="GO" id="GO:0008761">
    <property type="term" value="F:UDP-N-acetylglucosamine 2-epimerase activity"/>
    <property type="evidence" value="ECO:0007669"/>
    <property type="project" value="UniProtKB-EC"/>
</dbReference>
<dbReference type="HOGENOM" id="CLU_041674_0_1_10"/>
<sequence length="383" mass="40763">MRKIIYSNVLKLYAVKKVLLTAGGRSGALLLAPLYHALKKKGCCEPIACFAAGAGEELLSAEVAACFSMVGADRAILLSQDSSSGRLAEVLTGMERIIVLEKPDLVMVFGNDAAALGAAVASVQCGVSVASVDAGLRSNDLADSGERCRRMIDAAASLHLVSEHSGEYNLISEGIIEEDIFFAGNLAIDSLAVLMPEANKRAVCGDFGVDPKKFALVLLQGPALFSGRESLEMLLGLLRGLAGKSELLMPLSPAFDAALSLYGLRGAFGEVPGLRLIGHPGYIELLGLLRDASFLLVDTEDLQPEATVMSVPCLSMMEVTSRPSTIEIGTNILVGMDEDDVWSRADDVLRLHAHSGLSKRSKIPEKWDGQAAQRIVELLERIL</sequence>
<comment type="similarity">
    <text evidence="1">Belongs to the UDP-N-acetylglucosamine 2-epimerase family.</text>
</comment>
<keyword evidence="1 3" id="KW-0413">Isomerase</keyword>
<name>A1BJG4_CHLPD</name>
<organism evidence="3 4">
    <name type="scientific">Chlorobium phaeobacteroides (strain DSM 266 / SMG 266 / 2430)</name>
    <dbReference type="NCBI Taxonomy" id="290317"/>
    <lineage>
        <taxon>Bacteria</taxon>
        <taxon>Pseudomonadati</taxon>
        <taxon>Chlorobiota</taxon>
        <taxon>Chlorobiia</taxon>
        <taxon>Chlorobiales</taxon>
        <taxon>Chlorobiaceae</taxon>
        <taxon>Chlorobium/Pelodictyon group</taxon>
        <taxon>Chlorobium</taxon>
    </lineage>
</organism>
<reference evidence="3 4" key="1">
    <citation type="submission" date="2006-12" db="EMBL/GenBank/DDBJ databases">
        <title>Complete sequence of Chlorobium phaeobacteroides DSM 266.</title>
        <authorList>
            <consortium name="US DOE Joint Genome Institute"/>
            <person name="Copeland A."/>
            <person name="Lucas S."/>
            <person name="Lapidus A."/>
            <person name="Barry K."/>
            <person name="Detter J.C."/>
            <person name="Glavina del Rio T."/>
            <person name="Hammon N."/>
            <person name="Israni S."/>
            <person name="Pitluck S."/>
            <person name="Goltsman E."/>
            <person name="Schmutz J."/>
            <person name="Larimer F."/>
            <person name="Land M."/>
            <person name="Hauser L."/>
            <person name="Mikhailova N."/>
            <person name="Li T."/>
            <person name="Overmann J."/>
            <person name="Bryant D.A."/>
            <person name="Richardson P."/>
        </authorList>
    </citation>
    <scope>NUCLEOTIDE SEQUENCE [LARGE SCALE GENOMIC DNA]</scope>
    <source>
        <strain evidence="3 4">DSM 266</strain>
    </source>
</reference>
<accession>A1BJG4</accession>
<protein>
    <submittedName>
        <fullName evidence="3">UDP-N-acetylglucosamine 2-epimerase</fullName>
        <ecNumber evidence="3">5.1.3.14</ecNumber>
    </submittedName>
</protein>
<dbReference type="SUPFAM" id="SSF53756">
    <property type="entry name" value="UDP-Glycosyltransferase/glycogen phosphorylase"/>
    <property type="match status" value="1"/>
</dbReference>
<proteinExistence type="inferred from homology"/>
<dbReference type="InterPro" id="IPR003331">
    <property type="entry name" value="UDP_GlcNAc_Epimerase_2_dom"/>
</dbReference>
<dbReference type="InterPro" id="IPR029767">
    <property type="entry name" value="WecB-like"/>
</dbReference>
<dbReference type="Proteomes" id="UP000008701">
    <property type="component" value="Chromosome"/>
</dbReference>
<dbReference type="eggNOG" id="COG0381">
    <property type="taxonomic scope" value="Bacteria"/>
</dbReference>
<evidence type="ECO:0000259" key="2">
    <source>
        <dbReference type="Pfam" id="PF02350"/>
    </source>
</evidence>
<feature type="domain" description="UDP-N-acetylglucosamine 2-epimerase" evidence="2">
    <location>
        <begin position="81"/>
        <end position="380"/>
    </location>
</feature>
<dbReference type="EC" id="5.1.3.14" evidence="3"/>
<dbReference type="EMBL" id="CP000492">
    <property type="protein sequence ID" value="ABL66541.1"/>
    <property type="molecule type" value="Genomic_DNA"/>
</dbReference>
<dbReference type="Pfam" id="PF02350">
    <property type="entry name" value="Epimerase_2"/>
    <property type="match status" value="1"/>
</dbReference>
<dbReference type="STRING" id="290317.Cpha266_2553"/>
<dbReference type="KEGG" id="cph:Cpha266_2553"/>
<dbReference type="AlphaFoldDB" id="A1BJG4"/>
<dbReference type="Gene3D" id="3.40.50.2000">
    <property type="entry name" value="Glycogen Phosphorylase B"/>
    <property type="match status" value="2"/>
</dbReference>
<evidence type="ECO:0000256" key="1">
    <source>
        <dbReference type="RuleBase" id="RU003513"/>
    </source>
</evidence>
<evidence type="ECO:0000313" key="4">
    <source>
        <dbReference type="Proteomes" id="UP000008701"/>
    </source>
</evidence>
<evidence type="ECO:0000313" key="3">
    <source>
        <dbReference type="EMBL" id="ABL66541.1"/>
    </source>
</evidence>
<dbReference type="PANTHER" id="PTHR43174:SF1">
    <property type="entry name" value="UDP-N-ACETYLGLUCOSAMINE 2-EPIMERASE"/>
    <property type="match status" value="1"/>
</dbReference>
<dbReference type="PANTHER" id="PTHR43174">
    <property type="entry name" value="UDP-N-ACETYLGLUCOSAMINE 2-EPIMERASE"/>
    <property type="match status" value="1"/>
</dbReference>
<keyword evidence="4" id="KW-1185">Reference proteome</keyword>